<dbReference type="PANTHER" id="PTHR30086:SF17">
    <property type="entry name" value="LYSE FAMILY TRANSLOCATOR"/>
    <property type="match status" value="1"/>
</dbReference>
<dbReference type="EMBL" id="PIQH01000001">
    <property type="protein sequence ID" value="RUO81271.1"/>
    <property type="molecule type" value="Genomic_DNA"/>
</dbReference>
<reference evidence="7 8" key="1">
    <citation type="journal article" date="2011" name="Front. Microbiol.">
        <title>Genomic signatures of strain selection and enhancement in Bacillus atrophaeus var. globigii, a historical biowarfare simulant.</title>
        <authorList>
            <person name="Gibbons H.S."/>
            <person name="Broomall S.M."/>
            <person name="McNew L.A."/>
            <person name="Daligault H."/>
            <person name="Chapman C."/>
            <person name="Bruce D."/>
            <person name="Karavis M."/>
            <person name="Krepps M."/>
            <person name="McGregor P.A."/>
            <person name="Hong C."/>
            <person name="Park K.H."/>
            <person name="Akmal A."/>
            <person name="Feldman A."/>
            <person name="Lin J.S."/>
            <person name="Chang W.E."/>
            <person name="Higgs B.W."/>
            <person name="Demirev P."/>
            <person name="Lindquist J."/>
            <person name="Liem A."/>
            <person name="Fochler E."/>
            <person name="Read T.D."/>
            <person name="Tapia R."/>
            <person name="Johnson S."/>
            <person name="Bishop-Lilly K.A."/>
            <person name="Detter C."/>
            <person name="Han C."/>
            <person name="Sozhamannan S."/>
            <person name="Rosenzweig C.N."/>
            <person name="Skowronski E.W."/>
        </authorList>
    </citation>
    <scope>NUCLEOTIDE SEQUENCE [LARGE SCALE GENOMIC DNA]</scope>
    <source>
        <strain evidence="7 8">CC-PW-9</strain>
    </source>
</reference>
<dbReference type="Pfam" id="PF01810">
    <property type="entry name" value="LysE"/>
    <property type="match status" value="1"/>
</dbReference>
<evidence type="ECO:0000313" key="7">
    <source>
        <dbReference type="EMBL" id="RUO81271.1"/>
    </source>
</evidence>
<comment type="subcellular location">
    <subcellularLocation>
        <location evidence="1">Cell membrane</location>
        <topology evidence="1">Multi-pass membrane protein</topology>
    </subcellularLocation>
</comment>
<keyword evidence="8" id="KW-1185">Reference proteome</keyword>
<sequence>MLANYWSEFVTIAVVHLFAVMSPGPDFAVVSKYSFSHGRRTAMWVSVGIGSGIILHVTYSLVGLALIIHQTLWLYQLLLCAGALYLGWIGVQAIQAQPRAAYSAEQAEVRQPSRWRAFLIGFLTNGLNVKATLFFLALFTTIISPQTPLVVKMGYGAYLTVATAAWFLTLSWILTHKRWFAVLWRNSHWLDRVMGVLLILLAGRLLVELAHSLGFIASA</sequence>
<dbReference type="AlphaFoldDB" id="A0A432ZTU7"/>
<dbReference type="PIRSF" id="PIRSF006324">
    <property type="entry name" value="LeuE"/>
    <property type="match status" value="1"/>
</dbReference>
<evidence type="ECO:0000313" key="8">
    <source>
        <dbReference type="Proteomes" id="UP000287996"/>
    </source>
</evidence>
<keyword evidence="3 6" id="KW-0812">Transmembrane</keyword>
<protein>
    <submittedName>
        <fullName evidence="7">Lysine transporter LysE</fullName>
    </submittedName>
</protein>
<evidence type="ECO:0000256" key="6">
    <source>
        <dbReference type="SAM" id="Phobius"/>
    </source>
</evidence>
<feature type="transmembrane region" description="Helical" evidence="6">
    <location>
        <begin position="6"/>
        <end position="30"/>
    </location>
</feature>
<evidence type="ECO:0000256" key="2">
    <source>
        <dbReference type="ARBA" id="ARBA00022475"/>
    </source>
</evidence>
<keyword evidence="4 6" id="KW-1133">Transmembrane helix</keyword>
<feature type="transmembrane region" description="Helical" evidence="6">
    <location>
        <begin position="115"/>
        <end position="143"/>
    </location>
</feature>
<keyword evidence="2" id="KW-1003">Cell membrane</keyword>
<evidence type="ECO:0000256" key="4">
    <source>
        <dbReference type="ARBA" id="ARBA00022989"/>
    </source>
</evidence>
<evidence type="ECO:0000256" key="5">
    <source>
        <dbReference type="ARBA" id="ARBA00023136"/>
    </source>
</evidence>
<feature type="transmembrane region" description="Helical" evidence="6">
    <location>
        <begin position="196"/>
        <end position="217"/>
    </location>
</feature>
<evidence type="ECO:0000256" key="1">
    <source>
        <dbReference type="ARBA" id="ARBA00004651"/>
    </source>
</evidence>
<dbReference type="PANTHER" id="PTHR30086">
    <property type="entry name" value="ARGININE EXPORTER PROTEIN ARGO"/>
    <property type="match status" value="1"/>
</dbReference>
<name>A0A432ZTU7_9GAMM</name>
<keyword evidence="5 6" id="KW-0472">Membrane</keyword>
<feature type="transmembrane region" description="Helical" evidence="6">
    <location>
        <begin position="73"/>
        <end position="94"/>
    </location>
</feature>
<dbReference type="InterPro" id="IPR001123">
    <property type="entry name" value="LeuE-type"/>
</dbReference>
<dbReference type="Proteomes" id="UP000287996">
    <property type="component" value="Unassembled WGS sequence"/>
</dbReference>
<feature type="transmembrane region" description="Helical" evidence="6">
    <location>
        <begin position="155"/>
        <end position="175"/>
    </location>
</feature>
<dbReference type="OrthoDB" id="581870at2"/>
<dbReference type="GO" id="GO:0005886">
    <property type="term" value="C:plasma membrane"/>
    <property type="evidence" value="ECO:0007669"/>
    <property type="project" value="UniProtKB-SubCell"/>
</dbReference>
<evidence type="ECO:0000256" key="3">
    <source>
        <dbReference type="ARBA" id="ARBA00022692"/>
    </source>
</evidence>
<gene>
    <name evidence="7" type="ORF">CWI84_00475</name>
</gene>
<organism evidence="7 8">
    <name type="scientific">Idiomarina tyrosinivorans</name>
    <dbReference type="NCBI Taxonomy" id="1445662"/>
    <lineage>
        <taxon>Bacteria</taxon>
        <taxon>Pseudomonadati</taxon>
        <taxon>Pseudomonadota</taxon>
        <taxon>Gammaproteobacteria</taxon>
        <taxon>Alteromonadales</taxon>
        <taxon>Idiomarinaceae</taxon>
        <taxon>Idiomarina</taxon>
    </lineage>
</organism>
<comment type="caution">
    <text evidence="7">The sequence shown here is derived from an EMBL/GenBank/DDBJ whole genome shotgun (WGS) entry which is preliminary data.</text>
</comment>
<dbReference type="RefSeq" id="WP_126840617.1">
    <property type="nucleotide sequence ID" value="NZ_PIQH01000001.1"/>
</dbReference>
<proteinExistence type="predicted"/>
<dbReference type="GO" id="GO:0015171">
    <property type="term" value="F:amino acid transmembrane transporter activity"/>
    <property type="evidence" value="ECO:0007669"/>
    <property type="project" value="TreeGrafter"/>
</dbReference>
<feature type="transmembrane region" description="Helical" evidence="6">
    <location>
        <begin position="42"/>
        <end position="67"/>
    </location>
</feature>
<accession>A0A432ZTU7</accession>